<proteinExistence type="predicted"/>
<evidence type="ECO:0000313" key="1">
    <source>
        <dbReference type="Proteomes" id="UP000035681"/>
    </source>
</evidence>
<reference evidence="2" key="1">
    <citation type="submission" date="2015-08" db="UniProtKB">
        <authorList>
            <consortium name="WormBaseParasite"/>
        </authorList>
    </citation>
    <scope>IDENTIFICATION</scope>
</reference>
<protein>
    <submittedName>
        <fullName evidence="3">DUF38 domain-containing protein</fullName>
    </submittedName>
</protein>
<evidence type="ECO:0000313" key="3">
    <source>
        <dbReference type="WBParaSite" id="TCONS_00001916.p1"/>
    </source>
</evidence>
<dbReference type="WBParaSite" id="SSTP_0000812300.1">
    <property type="protein sequence ID" value="SSTP_0000812300.1"/>
    <property type="gene ID" value="SSTP_0000812300"/>
</dbReference>
<accession>A0A0K0EF60</accession>
<organism evidence="2">
    <name type="scientific">Strongyloides stercoralis</name>
    <name type="common">Threadworm</name>
    <dbReference type="NCBI Taxonomy" id="6248"/>
    <lineage>
        <taxon>Eukaryota</taxon>
        <taxon>Metazoa</taxon>
        <taxon>Ecdysozoa</taxon>
        <taxon>Nematoda</taxon>
        <taxon>Chromadorea</taxon>
        <taxon>Rhabditida</taxon>
        <taxon>Tylenchina</taxon>
        <taxon>Panagrolaimomorpha</taxon>
        <taxon>Strongyloidoidea</taxon>
        <taxon>Strongyloididae</taxon>
        <taxon>Strongyloides</taxon>
    </lineage>
</organism>
<evidence type="ECO:0000313" key="2">
    <source>
        <dbReference type="WBParaSite" id="SSTP_0000812300.1"/>
    </source>
</evidence>
<sequence>MDGENKCQSLQKPELIELTVSSVKIDGTEEIIEVVYIIDPKSKILHSTFFPLEPVDLIFKKINEYEDFLKLFDFSRLLKLQFYINSSTEVIKLFNKYNTNPNSFFSISINDSGELGERNSKDILNLINNIENSNEMHLTFNFPHQEAPEDFNFPKMRSLKVISVKEVNGTQFLSKEIISNLLNDCPSLRSVKLSSINKGIYYETVKLILAKQTSIPPLKCRDNSFNAHFVMDDDLRPIIVHFYQSLFEDKQFKVNVLCFPYDNGNFGYSLYGYKKCENCTGEHVVNIFFEVES</sequence>
<name>A0A0K0EF60_STRER</name>
<dbReference type="AlphaFoldDB" id="A0A0K0EF60"/>
<dbReference type="Proteomes" id="UP000035681">
    <property type="component" value="Unplaced"/>
</dbReference>
<keyword evidence="1" id="KW-1185">Reference proteome</keyword>
<dbReference type="WBParaSite" id="TCONS_00001916.p1">
    <property type="protein sequence ID" value="TCONS_00001916.p1"/>
    <property type="gene ID" value="XLOC_001830"/>
</dbReference>